<protein>
    <submittedName>
        <fullName evidence="2">Uncharacterized protein</fullName>
    </submittedName>
</protein>
<dbReference type="AlphaFoldDB" id="A0A2R6Y4U1"/>
<evidence type="ECO:0000313" key="3">
    <source>
        <dbReference type="Proteomes" id="UP000244338"/>
    </source>
</evidence>
<reference evidence="3" key="1">
    <citation type="journal article" date="2018" name="Sci. Rep.">
        <title>Lignite coal burning seam in the remote Altai Mountains harbors a hydrogen-driven thermophilic microbial community.</title>
        <authorList>
            <person name="Kadnikov V.V."/>
            <person name="Mardanov A.V."/>
            <person name="Ivasenko D.A."/>
            <person name="Antsiferov D.V."/>
            <person name="Beletsky A.V."/>
            <person name="Karnachuk O.V."/>
            <person name="Ravin N.V."/>
        </authorList>
    </citation>
    <scope>NUCLEOTIDE SEQUENCE [LARGE SCALE GENOMIC DNA]</scope>
</reference>
<name>A0A2R6Y4U1_9BACL</name>
<feature type="compositionally biased region" description="Basic and acidic residues" evidence="1">
    <location>
        <begin position="52"/>
        <end position="66"/>
    </location>
</feature>
<accession>A0A2R6Y4U1</accession>
<dbReference type="EMBL" id="PEBX01000003">
    <property type="protein sequence ID" value="PTQ57700.1"/>
    <property type="molecule type" value="Genomic_DNA"/>
</dbReference>
<evidence type="ECO:0000256" key="1">
    <source>
        <dbReference type="SAM" id="MobiDB-lite"/>
    </source>
</evidence>
<dbReference type="Proteomes" id="UP000244338">
    <property type="component" value="Unassembled WGS sequence"/>
</dbReference>
<evidence type="ECO:0000313" key="2">
    <source>
        <dbReference type="EMBL" id="PTQ57700.1"/>
    </source>
</evidence>
<comment type="caution">
    <text evidence="2">The sequence shown here is derived from an EMBL/GenBank/DDBJ whole genome shotgun (WGS) entry which is preliminary data.</text>
</comment>
<organism evidence="2 3">
    <name type="scientific">Candidatus Carbonibacillus altaicus</name>
    <dbReference type="NCBI Taxonomy" id="2163959"/>
    <lineage>
        <taxon>Bacteria</taxon>
        <taxon>Bacillati</taxon>
        <taxon>Bacillota</taxon>
        <taxon>Bacilli</taxon>
        <taxon>Bacillales</taxon>
        <taxon>Candidatus Carbonibacillus</taxon>
    </lineage>
</organism>
<feature type="region of interest" description="Disordered" evidence="1">
    <location>
        <begin position="31"/>
        <end position="75"/>
    </location>
</feature>
<proteinExistence type="predicted"/>
<gene>
    <name evidence="2" type="ORF">BSOLF_0895</name>
</gene>
<sequence length="75" mass="8601">MNLKLIELQVAIPRSVDLGIEQGARSFQQAHLAAAHSDAEQRRIDRAKKRPEHADPTFSAKDDPLRRGRRFDKRL</sequence>